<comment type="caution">
    <text evidence="4">The sequence shown here is derived from an EMBL/GenBank/DDBJ whole genome shotgun (WGS) entry which is preliminary data.</text>
</comment>
<keyword evidence="5" id="KW-1185">Reference proteome</keyword>
<dbReference type="PANTHER" id="PTHR46558">
    <property type="entry name" value="TRACRIPTIONAL REGULATORY PROTEIN-RELATED-RELATED"/>
    <property type="match status" value="1"/>
</dbReference>
<keyword evidence="2" id="KW-0472">Membrane</keyword>
<dbReference type="SUPFAM" id="SSF47413">
    <property type="entry name" value="lambda repressor-like DNA-binding domains"/>
    <property type="match status" value="1"/>
</dbReference>
<feature type="transmembrane region" description="Helical" evidence="2">
    <location>
        <begin position="104"/>
        <end position="128"/>
    </location>
</feature>
<organism evidence="4 5">
    <name type="scientific">Enterococcus lemanii</name>
    <dbReference type="NCBI Taxonomy" id="1159752"/>
    <lineage>
        <taxon>Bacteria</taxon>
        <taxon>Bacillati</taxon>
        <taxon>Bacillota</taxon>
        <taxon>Bacilli</taxon>
        <taxon>Lactobacillales</taxon>
        <taxon>Enterococcaceae</taxon>
        <taxon>Enterococcus</taxon>
    </lineage>
</organism>
<keyword evidence="2" id="KW-0812">Transmembrane</keyword>
<sequence>MTLAEQLKISRKNKGFSQSEVAEILNITRQSVSKWETGKGYPDIDNLVLLSKIYEVSIDELLHENEILKKKTNENNTIVERNKHKLEEIQTTTKADMEKKDDSILLLILSIVSCLIPFLGLVIPILILKSNKKTNKHYHLIKVICLCCFIVSGFNTFIFLNDTIFHIGEKSIQLIK</sequence>
<keyword evidence="1" id="KW-0238">DNA-binding</keyword>
<dbReference type="PANTHER" id="PTHR46558:SF13">
    <property type="entry name" value="HTH-TYPE TRANSCRIPTIONAL REGULATOR IMMR"/>
    <property type="match status" value="1"/>
</dbReference>
<feature type="domain" description="HTH cro/C1-type" evidence="3">
    <location>
        <begin position="7"/>
        <end position="61"/>
    </location>
</feature>
<name>A0ABV9MW77_9ENTE</name>
<keyword evidence="2" id="KW-1133">Transmembrane helix</keyword>
<evidence type="ECO:0000256" key="1">
    <source>
        <dbReference type="ARBA" id="ARBA00023125"/>
    </source>
</evidence>
<evidence type="ECO:0000256" key="2">
    <source>
        <dbReference type="SAM" id="Phobius"/>
    </source>
</evidence>
<reference evidence="5" key="1">
    <citation type="journal article" date="2019" name="Int. J. Syst. Evol. Microbiol.">
        <title>The Global Catalogue of Microorganisms (GCM) 10K type strain sequencing project: providing services to taxonomists for standard genome sequencing and annotation.</title>
        <authorList>
            <consortium name="The Broad Institute Genomics Platform"/>
            <consortium name="The Broad Institute Genome Sequencing Center for Infectious Disease"/>
            <person name="Wu L."/>
            <person name="Ma J."/>
        </authorList>
    </citation>
    <scope>NUCLEOTIDE SEQUENCE [LARGE SCALE GENOMIC DNA]</scope>
    <source>
        <strain evidence="5">CGMCC 1.19032</strain>
    </source>
</reference>
<dbReference type="Pfam" id="PF01381">
    <property type="entry name" value="HTH_3"/>
    <property type="match status" value="1"/>
</dbReference>
<dbReference type="SMART" id="SM00530">
    <property type="entry name" value="HTH_XRE"/>
    <property type="match status" value="1"/>
</dbReference>
<evidence type="ECO:0000313" key="5">
    <source>
        <dbReference type="Proteomes" id="UP001595969"/>
    </source>
</evidence>
<evidence type="ECO:0000259" key="3">
    <source>
        <dbReference type="PROSITE" id="PS50943"/>
    </source>
</evidence>
<dbReference type="PROSITE" id="PS50943">
    <property type="entry name" value="HTH_CROC1"/>
    <property type="match status" value="1"/>
</dbReference>
<evidence type="ECO:0000313" key="4">
    <source>
        <dbReference type="EMBL" id="MFC4720241.1"/>
    </source>
</evidence>
<accession>A0ABV9MW77</accession>
<gene>
    <name evidence="4" type="ORF">ACFO5I_10955</name>
</gene>
<protein>
    <submittedName>
        <fullName evidence="4">Helix-turn-helix domain-containing protein</fullName>
    </submittedName>
</protein>
<dbReference type="RefSeq" id="WP_204653020.1">
    <property type="nucleotide sequence ID" value="NZ_JAFBFD010000004.1"/>
</dbReference>
<feature type="transmembrane region" description="Helical" evidence="2">
    <location>
        <begin position="140"/>
        <end position="160"/>
    </location>
</feature>
<dbReference type="Gene3D" id="1.10.260.40">
    <property type="entry name" value="lambda repressor-like DNA-binding domains"/>
    <property type="match status" value="1"/>
</dbReference>
<dbReference type="CDD" id="cd00093">
    <property type="entry name" value="HTH_XRE"/>
    <property type="match status" value="1"/>
</dbReference>
<dbReference type="Proteomes" id="UP001595969">
    <property type="component" value="Unassembled WGS sequence"/>
</dbReference>
<dbReference type="EMBL" id="JBHSGS010000061">
    <property type="protein sequence ID" value="MFC4720241.1"/>
    <property type="molecule type" value="Genomic_DNA"/>
</dbReference>
<proteinExistence type="predicted"/>
<dbReference type="InterPro" id="IPR001387">
    <property type="entry name" value="Cro/C1-type_HTH"/>
</dbReference>
<dbReference type="InterPro" id="IPR010982">
    <property type="entry name" value="Lambda_DNA-bd_dom_sf"/>
</dbReference>